<organism evidence="1 2">
    <name type="scientific">Paraburkholderia solisilvae</name>
    <dbReference type="NCBI Taxonomy" id="624376"/>
    <lineage>
        <taxon>Bacteria</taxon>
        <taxon>Pseudomonadati</taxon>
        <taxon>Pseudomonadota</taxon>
        <taxon>Betaproteobacteria</taxon>
        <taxon>Burkholderiales</taxon>
        <taxon>Burkholderiaceae</taxon>
        <taxon>Paraburkholderia</taxon>
    </lineage>
</organism>
<dbReference type="EMBL" id="CADIKF010000009">
    <property type="protein sequence ID" value="CAB3753064.1"/>
    <property type="molecule type" value="Genomic_DNA"/>
</dbReference>
<keyword evidence="2" id="KW-1185">Reference proteome</keyword>
<name>A0A6J5DHW3_9BURK</name>
<sequence>MRVVHGEVEHFEADLHTFLTQLVDLCGASGEVSVGTCDGPFERPLIEITGKLPPAVRTRLRRAFAWWERKPRGGVWWTECFAVWHTSADGRGPRHEVASLGDMIDLLCARRATLGSAA</sequence>
<evidence type="ECO:0000313" key="1">
    <source>
        <dbReference type="EMBL" id="CAB3753064.1"/>
    </source>
</evidence>
<reference evidence="1 2" key="1">
    <citation type="submission" date="2020-04" db="EMBL/GenBank/DDBJ databases">
        <authorList>
            <person name="De Canck E."/>
        </authorList>
    </citation>
    <scope>NUCLEOTIDE SEQUENCE [LARGE SCALE GENOMIC DNA]</scope>
    <source>
        <strain evidence="1 2">LMG 29739</strain>
    </source>
</reference>
<evidence type="ECO:0000313" key="2">
    <source>
        <dbReference type="Proteomes" id="UP000494329"/>
    </source>
</evidence>
<protein>
    <submittedName>
        <fullName evidence="1">Uncharacterized protein</fullName>
    </submittedName>
</protein>
<proteinExistence type="predicted"/>
<gene>
    <name evidence="1" type="ORF">LMG29739_01657</name>
</gene>
<accession>A0A6J5DHW3</accession>
<dbReference type="AlphaFoldDB" id="A0A6J5DHW3"/>
<dbReference type="Proteomes" id="UP000494329">
    <property type="component" value="Unassembled WGS sequence"/>
</dbReference>